<dbReference type="OrthoDB" id="5998965at2"/>
<feature type="transmembrane region" description="Helical" evidence="1">
    <location>
        <begin position="40"/>
        <end position="61"/>
    </location>
</feature>
<dbReference type="EMBL" id="CP011390">
    <property type="protein sequence ID" value="ANE50399.1"/>
    <property type="molecule type" value="Genomic_DNA"/>
</dbReference>
<keyword evidence="1" id="KW-0812">Transmembrane</keyword>
<keyword evidence="1" id="KW-1133">Transmembrane helix</keyword>
<reference evidence="3" key="1">
    <citation type="submission" date="2015-01" db="EMBL/GenBank/DDBJ databases">
        <title>Flavisolibacter sp./LCS9/ whole genome sequencing.</title>
        <authorList>
            <person name="Kim M.K."/>
            <person name="Srinivasan S."/>
            <person name="Lee J.-J."/>
        </authorList>
    </citation>
    <scope>NUCLEOTIDE SEQUENCE [LARGE SCALE GENOMIC DNA]</scope>
    <source>
        <strain evidence="3">LCS9</strain>
    </source>
</reference>
<sequence>MTSIPLSPKAETPHTSRFHPFTIFKRDYERYEGVPRINIYLLRLLFTLMFFFLSYDAWSHIFNHKGPWDNANAAAWCMWGSYAIISFIGIIRPLKMLPIVLFEIVYKLAWLAIVAYPLWAKNELAGSPAEGMARVFIWVIFPIVAMPWRYFFRTHLLGKHTA</sequence>
<feature type="transmembrane region" description="Helical" evidence="1">
    <location>
        <begin position="98"/>
        <end position="119"/>
    </location>
</feature>
<dbReference type="Proteomes" id="UP000077177">
    <property type="component" value="Chromosome"/>
</dbReference>
<evidence type="ECO:0000256" key="1">
    <source>
        <dbReference type="SAM" id="Phobius"/>
    </source>
</evidence>
<keyword evidence="3" id="KW-1185">Reference proteome</keyword>
<feature type="transmembrane region" description="Helical" evidence="1">
    <location>
        <begin position="131"/>
        <end position="152"/>
    </location>
</feature>
<dbReference type="RefSeq" id="WP_066403183.1">
    <property type="nucleotide sequence ID" value="NZ_CP011390.1"/>
</dbReference>
<gene>
    <name evidence="2" type="ORF">SY85_07725</name>
</gene>
<protein>
    <submittedName>
        <fullName evidence="2">Uncharacterized protein</fullName>
    </submittedName>
</protein>
<dbReference type="AlphaFoldDB" id="A0A172TTI6"/>
<feature type="transmembrane region" description="Helical" evidence="1">
    <location>
        <begin position="73"/>
        <end position="91"/>
    </location>
</feature>
<organism evidence="2 3">
    <name type="scientific">Flavisolibacter tropicus</name>
    <dbReference type="NCBI Taxonomy" id="1492898"/>
    <lineage>
        <taxon>Bacteria</taxon>
        <taxon>Pseudomonadati</taxon>
        <taxon>Bacteroidota</taxon>
        <taxon>Chitinophagia</taxon>
        <taxon>Chitinophagales</taxon>
        <taxon>Chitinophagaceae</taxon>
        <taxon>Flavisolibacter</taxon>
    </lineage>
</organism>
<dbReference type="KEGG" id="fla:SY85_07725"/>
<name>A0A172TTI6_9BACT</name>
<evidence type="ECO:0000313" key="2">
    <source>
        <dbReference type="EMBL" id="ANE50399.1"/>
    </source>
</evidence>
<keyword evidence="1" id="KW-0472">Membrane</keyword>
<accession>A0A172TTI6</accession>
<reference evidence="2 3" key="2">
    <citation type="journal article" date="2016" name="Int. J. Syst. Evol. Microbiol.">
        <title>Flavisolibacter tropicus sp. nov., isolated from tropical soil.</title>
        <authorList>
            <person name="Lee J.J."/>
            <person name="Kang M.S."/>
            <person name="Kim G.S."/>
            <person name="Lee C.S."/>
            <person name="Lim S."/>
            <person name="Lee J."/>
            <person name="Roh S.H."/>
            <person name="Kang H."/>
            <person name="Ha J.M."/>
            <person name="Bae S."/>
            <person name="Jung H.Y."/>
            <person name="Kim M.K."/>
        </authorList>
    </citation>
    <scope>NUCLEOTIDE SEQUENCE [LARGE SCALE GENOMIC DNA]</scope>
    <source>
        <strain evidence="2 3">LCS9</strain>
    </source>
</reference>
<proteinExistence type="predicted"/>
<evidence type="ECO:0000313" key="3">
    <source>
        <dbReference type="Proteomes" id="UP000077177"/>
    </source>
</evidence>